<feature type="domain" description="Amidase" evidence="5">
    <location>
        <begin position="86"/>
        <end position="535"/>
    </location>
</feature>
<evidence type="ECO:0000313" key="7">
    <source>
        <dbReference type="Proteomes" id="UP000091967"/>
    </source>
</evidence>
<comment type="similarity">
    <text evidence="1">Belongs to the amidase family.</text>
</comment>
<evidence type="ECO:0000256" key="3">
    <source>
        <dbReference type="PIRSR" id="PIRSR001221-1"/>
    </source>
</evidence>
<name>A0A1B8A8T0_FUSPO</name>
<feature type="binding site" evidence="4">
    <location>
        <begin position="235"/>
        <end position="238"/>
    </location>
    <ligand>
        <name>substrate</name>
    </ligand>
</feature>
<organism evidence="6 7">
    <name type="scientific">Fusarium poae</name>
    <dbReference type="NCBI Taxonomy" id="36050"/>
    <lineage>
        <taxon>Eukaryota</taxon>
        <taxon>Fungi</taxon>
        <taxon>Dikarya</taxon>
        <taxon>Ascomycota</taxon>
        <taxon>Pezizomycotina</taxon>
        <taxon>Sordariomycetes</taxon>
        <taxon>Hypocreomycetidae</taxon>
        <taxon>Hypocreales</taxon>
        <taxon>Nectriaceae</taxon>
        <taxon>Fusarium</taxon>
    </lineage>
</organism>
<dbReference type="InterPro" id="IPR023631">
    <property type="entry name" value="Amidase_dom"/>
</dbReference>
<dbReference type="Gene3D" id="3.90.1300.10">
    <property type="entry name" value="Amidase signature (AS) domain"/>
    <property type="match status" value="1"/>
</dbReference>
<evidence type="ECO:0000256" key="4">
    <source>
        <dbReference type="PIRSR" id="PIRSR001221-2"/>
    </source>
</evidence>
<feature type="binding site" evidence="4">
    <location>
        <position position="214"/>
    </location>
    <ligand>
        <name>substrate</name>
    </ligand>
</feature>
<feature type="binding site" evidence="4">
    <location>
        <position position="189"/>
    </location>
    <ligand>
        <name>substrate</name>
    </ligand>
</feature>
<comment type="caution">
    <text evidence="6">The sequence shown here is derived from an EMBL/GenBank/DDBJ whole genome shotgun (WGS) entry which is preliminary data.</text>
</comment>
<dbReference type="AlphaFoldDB" id="A0A1B8A8T0"/>
<dbReference type="PIRSF" id="PIRSF001221">
    <property type="entry name" value="Amidase_fungi"/>
    <property type="match status" value="1"/>
</dbReference>
<dbReference type="SUPFAM" id="SSF75304">
    <property type="entry name" value="Amidase signature (AS) enzymes"/>
    <property type="match status" value="1"/>
</dbReference>
<dbReference type="STRING" id="36050.A0A1B8A8T0"/>
<sequence length="549" mass="59830">MVTSAMPRGSADFEAKRTTLMQAFAAKVPAEYRLPPELIQNPPADLSRIPSTCGKLTDEEIAITENYDAVGLLQAIAKKTYTAVAVIKAFSKRAIIAHQLTCCLAQWFMEEAVKQATALDAYLETHGKPIGPLHGLPVSIKDHMHIAGTFSSQGCFASIVKDQEDCKVVASLRSQGAIFYCKTNQPQSLMHLETDSHWGRVLNPYNIHLSAGGSTGGEAALIALRGSVMGIGTDIGGSIRAPSAFCGIYGFKPTSSTLSTEGMITGAPPPAILNIPISAGPMCRTLRDMDLCMQSLLSCDLHKSDPNIAPIVWTGLKTPLARKLKIGIVSNDGFVDPQPPVKRAIAWAKETLKAGQDLVEVKDFTILGAEDAWSSIKKMYWPDGGQLTREAIQTGGEPIHPLTDWICQDQKSSGMMNAAEMALLRYKRDEFRKAFAESWKDQDVDAIIGPAFVGPACSHDTALYWTYTSLYNLVDYPSVVFPTPVKSEHGEVYSEAYQPLSKACRHVKALWEDGTFDNAPVNLQLVAPRYCDNQLFGALQLLRNILSLH</sequence>
<feature type="active site" description="Charge relay system" evidence="3">
    <location>
        <position position="141"/>
    </location>
</feature>
<evidence type="ECO:0000313" key="6">
    <source>
        <dbReference type="EMBL" id="OBS16868.1"/>
    </source>
</evidence>
<keyword evidence="2" id="KW-0378">Hydrolase</keyword>
<evidence type="ECO:0000256" key="1">
    <source>
        <dbReference type="ARBA" id="ARBA00009199"/>
    </source>
</evidence>
<dbReference type="Pfam" id="PF01425">
    <property type="entry name" value="Amidase"/>
    <property type="match status" value="1"/>
</dbReference>
<keyword evidence="7" id="KW-1185">Reference proteome</keyword>
<dbReference type="InterPro" id="IPR036928">
    <property type="entry name" value="AS_sf"/>
</dbReference>
<reference evidence="6 7" key="1">
    <citation type="submission" date="2016-06" db="EMBL/GenBank/DDBJ databases">
        <title>Living apart together: crosstalk between the core and supernumerary genomes in a fungal plant pathogen.</title>
        <authorList>
            <person name="Vanheule A."/>
            <person name="Audenaert K."/>
            <person name="Warris S."/>
            <person name="Van De Geest H."/>
            <person name="Schijlen E."/>
            <person name="Hofte M."/>
            <person name="De Saeger S."/>
            <person name="Haesaert G."/>
            <person name="Waalwijk C."/>
            <person name="Van Der Lee T."/>
        </authorList>
    </citation>
    <scope>NUCLEOTIDE SEQUENCE [LARGE SCALE GENOMIC DNA]</scope>
    <source>
        <strain evidence="6 7">2516</strain>
    </source>
</reference>
<dbReference type="GO" id="GO:0016787">
    <property type="term" value="F:hydrolase activity"/>
    <property type="evidence" value="ECO:0007669"/>
    <property type="project" value="UniProtKB-KW"/>
</dbReference>
<dbReference type="PANTHER" id="PTHR46072">
    <property type="entry name" value="AMIDASE-RELATED-RELATED"/>
    <property type="match status" value="1"/>
</dbReference>
<dbReference type="PANTHER" id="PTHR46072:SF4">
    <property type="entry name" value="AMIDASE C550.07-RELATED"/>
    <property type="match status" value="1"/>
</dbReference>
<gene>
    <name evidence="6" type="ORF">FPOA_12556</name>
</gene>
<feature type="active site" description="Acyl-ester intermediate" evidence="3">
    <location>
        <position position="238"/>
    </location>
</feature>
<feature type="active site" description="Charge relay system" evidence="3">
    <location>
        <position position="214"/>
    </location>
</feature>
<dbReference type="EMBL" id="LYXU01000057">
    <property type="protein sequence ID" value="OBS16868.1"/>
    <property type="molecule type" value="Genomic_DNA"/>
</dbReference>
<evidence type="ECO:0000256" key="2">
    <source>
        <dbReference type="ARBA" id="ARBA00022801"/>
    </source>
</evidence>
<proteinExistence type="inferred from homology"/>
<protein>
    <recommendedName>
        <fullName evidence="5">Amidase domain-containing protein</fullName>
    </recommendedName>
</protein>
<evidence type="ECO:0000259" key="5">
    <source>
        <dbReference type="Pfam" id="PF01425"/>
    </source>
</evidence>
<accession>A0A1B8A8T0</accession>
<dbReference type="Proteomes" id="UP000091967">
    <property type="component" value="Unassembled WGS sequence"/>
</dbReference>